<feature type="domain" description="Cytochrome c" evidence="7">
    <location>
        <begin position="221"/>
        <end position="292"/>
    </location>
</feature>
<evidence type="ECO:0000259" key="7">
    <source>
        <dbReference type="PROSITE" id="PS51007"/>
    </source>
</evidence>
<dbReference type="GO" id="GO:0009055">
    <property type="term" value="F:electron transfer activity"/>
    <property type="evidence" value="ECO:0007669"/>
    <property type="project" value="InterPro"/>
</dbReference>
<feature type="region of interest" description="Disordered" evidence="5">
    <location>
        <begin position="138"/>
        <end position="220"/>
    </location>
</feature>
<keyword evidence="6" id="KW-0732">Signal</keyword>
<dbReference type="EMBL" id="AP024714">
    <property type="protein sequence ID" value="BCX81496.1"/>
    <property type="molecule type" value="Genomic_DNA"/>
</dbReference>
<feature type="signal peptide" evidence="6">
    <location>
        <begin position="1"/>
        <end position="20"/>
    </location>
</feature>
<name>A0AAU9CIR0_9GAMM</name>
<evidence type="ECO:0000256" key="4">
    <source>
        <dbReference type="PROSITE-ProRule" id="PRU00433"/>
    </source>
</evidence>
<evidence type="ECO:0000256" key="5">
    <source>
        <dbReference type="SAM" id="MobiDB-lite"/>
    </source>
</evidence>
<dbReference type="RefSeq" id="WP_317706418.1">
    <property type="nucleotide sequence ID" value="NZ_AP024714.1"/>
</dbReference>
<dbReference type="InterPro" id="IPR009056">
    <property type="entry name" value="Cyt_c-like_dom"/>
</dbReference>
<protein>
    <recommendedName>
        <fullName evidence="7">Cytochrome c domain-containing protein</fullName>
    </recommendedName>
</protein>
<keyword evidence="1 4" id="KW-0349">Heme</keyword>
<keyword evidence="9" id="KW-1185">Reference proteome</keyword>
<accession>A0AAU9CIR0</accession>
<feature type="compositionally biased region" description="Basic and acidic residues" evidence="5">
    <location>
        <begin position="153"/>
        <end position="178"/>
    </location>
</feature>
<dbReference type="SUPFAM" id="SSF46626">
    <property type="entry name" value="Cytochrome c"/>
    <property type="match status" value="1"/>
</dbReference>
<dbReference type="PROSITE" id="PS51007">
    <property type="entry name" value="CYTC"/>
    <property type="match status" value="1"/>
</dbReference>
<proteinExistence type="predicted"/>
<keyword evidence="2 4" id="KW-0479">Metal-binding</keyword>
<evidence type="ECO:0000256" key="2">
    <source>
        <dbReference type="ARBA" id="ARBA00022723"/>
    </source>
</evidence>
<gene>
    <name evidence="8" type="ORF">MIT9_P1074</name>
</gene>
<sequence>MKKKLLPILMGALLVPTVWADVRIEAERSVVGENDVLEARLRFPAQDRGDLYVAAIVQGNLLFFGEDGKLHSAPVPYKRDGLFDQGQAETILRFPGVLITPGRYRLYAAITDTGADIFDTSRWHGPLARQLFIVNEPPERSRDFDGDGWPDDDGNHDGFSDADHDFDGWRDDDADHNGIPDGEESGGDDQGGADHSGHDHGGDDDGGHDDGGNTGTGDTGGNVATGASLYGANCSGCHSPDPASDRKGVLMGADPARIRGAIASNKGGMGFLADVLSDADIQAISDFIRSKRGG</sequence>
<dbReference type="InterPro" id="IPR036909">
    <property type="entry name" value="Cyt_c-like_dom_sf"/>
</dbReference>
<evidence type="ECO:0000256" key="3">
    <source>
        <dbReference type="ARBA" id="ARBA00023004"/>
    </source>
</evidence>
<evidence type="ECO:0000256" key="6">
    <source>
        <dbReference type="SAM" id="SignalP"/>
    </source>
</evidence>
<feature type="compositionally biased region" description="Basic and acidic residues" evidence="5">
    <location>
        <begin position="195"/>
        <end position="211"/>
    </location>
</feature>
<dbReference type="KEGG" id="mcau:MIT9_P1074"/>
<dbReference type="Pfam" id="PF13442">
    <property type="entry name" value="Cytochrome_CBB3"/>
    <property type="match status" value="1"/>
</dbReference>
<dbReference type="GO" id="GO:0046872">
    <property type="term" value="F:metal ion binding"/>
    <property type="evidence" value="ECO:0007669"/>
    <property type="project" value="UniProtKB-KW"/>
</dbReference>
<keyword evidence="3 4" id="KW-0408">Iron</keyword>
<evidence type="ECO:0000256" key="1">
    <source>
        <dbReference type="ARBA" id="ARBA00022617"/>
    </source>
</evidence>
<organism evidence="8 9">
    <name type="scientific">Methylomarinovum caldicuralii</name>
    <dbReference type="NCBI Taxonomy" id="438856"/>
    <lineage>
        <taxon>Bacteria</taxon>
        <taxon>Pseudomonadati</taxon>
        <taxon>Pseudomonadota</taxon>
        <taxon>Gammaproteobacteria</taxon>
        <taxon>Methylococcales</taxon>
        <taxon>Methylothermaceae</taxon>
        <taxon>Methylomarinovum</taxon>
    </lineage>
</organism>
<dbReference type="GO" id="GO:0020037">
    <property type="term" value="F:heme binding"/>
    <property type="evidence" value="ECO:0007669"/>
    <property type="project" value="InterPro"/>
</dbReference>
<dbReference type="Gene3D" id="1.10.760.10">
    <property type="entry name" value="Cytochrome c-like domain"/>
    <property type="match status" value="1"/>
</dbReference>
<dbReference type="AlphaFoldDB" id="A0AAU9CIR0"/>
<evidence type="ECO:0000313" key="9">
    <source>
        <dbReference type="Proteomes" id="UP001321825"/>
    </source>
</evidence>
<reference evidence="9" key="1">
    <citation type="journal article" date="2024" name="Int. J. Syst. Evol. Microbiol.">
        <title>Methylomarinovum tepidoasis sp. nov., a moderately thermophilic methanotroph of the family Methylothermaceae isolated from a deep-sea hydrothermal field.</title>
        <authorList>
            <person name="Hirayama H."/>
            <person name="Takaki Y."/>
            <person name="Abe M."/>
            <person name="Miyazaki M."/>
            <person name="Uematsu K."/>
            <person name="Matsui Y."/>
            <person name="Takai K."/>
        </authorList>
    </citation>
    <scope>NUCLEOTIDE SEQUENCE [LARGE SCALE GENOMIC DNA]</scope>
    <source>
        <strain evidence="9">IT-9</strain>
    </source>
</reference>
<evidence type="ECO:0000313" key="8">
    <source>
        <dbReference type="EMBL" id="BCX81496.1"/>
    </source>
</evidence>
<feature type="chain" id="PRO_5043661539" description="Cytochrome c domain-containing protein" evidence="6">
    <location>
        <begin position="21"/>
        <end position="294"/>
    </location>
</feature>
<dbReference type="Proteomes" id="UP001321825">
    <property type="component" value="Chromosome"/>
</dbReference>